<dbReference type="GO" id="GO:0030295">
    <property type="term" value="F:protein kinase activator activity"/>
    <property type="evidence" value="ECO:0007669"/>
    <property type="project" value="TreeGrafter"/>
</dbReference>
<evidence type="ECO:0000256" key="1">
    <source>
        <dbReference type="ARBA" id="ARBA00000085"/>
    </source>
</evidence>
<gene>
    <name evidence="11" type="ORF">HMF3257_11585</name>
</gene>
<accession>A0A327NH83</accession>
<dbReference type="InterPro" id="IPR003661">
    <property type="entry name" value="HisK_dim/P_dom"/>
</dbReference>
<dbReference type="InterPro" id="IPR036097">
    <property type="entry name" value="HisK_dim/P_sf"/>
</dbReference>
<keyword evidence="12" id="KW-1185">Reference proteome</keyword>
<dbReference type="InterPro" id="IPR005467">
    <property type="entry name" value="His_kinase_dom"/>
</dbReference>
<dbReference type="InterPro" id="IPR004358">
    <property type="entry name" value="Sig_transdc_His_kin-like_C"/>
</dbReference>
<dbReference type="Gene3D" id="3.30.565.10">
    <property type="entry name" value="Histidine kinase-like ATPase, C-terminal domain"/>
    <property type="match status" value="1"/>
</dbReference>
<sequence>MIISSDFQQPLAELVSYLFTRREAILNNWRQACEHDPLLHRISSLSREEFNNLLPVILNILEERLLNKPQEADPALTATSHGLHRWQKAFALPETMRELSHLTQILLNEVQAFQELFPQTDAKLLLQVQQAIVLLMDETINGSVQKYDEFQRLEAANRLSALQQALEQIQALSRQRGDLLRTTSHDLKSSFGIINSAATVLKMEGLSEQERDQFLDMLNRNLTHVQSMLGSLMDLSRLEAGEEVLQIQSFDAAKLLNELVVGAQPMATERGLILRADGPDSLVVESDPVKIQRIVQNLLLNAIQYTPTGFISVAWSNEIDMRWMFSIQDSGPGIESSLTGLLAKQLKPTVDSTSSMGPGEAQPVPILPMPGHEIPDGQLLAERANESPKGEGVGLQIVKRLCELLNANLDIETRAGRGTLFRVRMPIHQAN</sequence>
<dbReference type="PANTHER" id="PTHR42878">
    <property type="entry name" value="TWO-COMPONENT HISTIDINE KINASE"/>
    <property type="match status" value="1"/>
</dbReference>
<evidence type="ECO:0000259" key="10">
    <source>
        <dbReference type="PROSITE" id="PS50109"/>
    </source>
</evidence>
<evidence type="ECO:0000256" key="8">
    <source>
        <dbReference type="ARBA" id="ARBA00023012"/>
    </source>
</evidence>
<evidence type="ECO:0000313" key="11">
    <source>
        <dbReference type="EMBL" id="RAI74741.1"/>
    </source>
</evidence>
<dbReference type="AlphaFoldDB" id="A0A327NH83"/>
<keyword evidence="3" id="KW-0597">Phosphoprotein</keyword>
<evidence type="ECO:0000256" key="7">
    <source>
        <dbReference type="ARBA" id="ARBA00022840"/>
    </source>
</evidence>
<dbReference type="CDD" id="cd00082">
    <property type="entry name" value="HisKA"/>
    <property type="match status" value="1"/>
</dbReference>
<evidence type="ECO:0000256" key="9">
    <source>
        <dbReference type="SAM" id="Coils"/>
    </source>
</evidence>
<dbReference type="SUPFAM" id="SSF55874">
    <property type="entry name" value="ATPase domain of HSP90 chaperone/DNA topoisomerase II/histidine kinase"/>
    <property type="match status" value="1"/>
</dbReference>
<organism evidence="11 12">
    <name type="scientific">Spirosoma telluris</name>
    <dbReference type="NCBI Taxonomy" id="2183553"/>
    <lineage>
        <taxon>Bacteria</taxon>
        <taxon>Pseudomonadati</taxon>
        <taxon>Bacteroidota</taxon>
        <taxon>Cytophagia</taxon>
        <taxon>Cytophagales</taxon>
        <taxon>Cytophagaceae</taxon>
        <taxon>Spirosoma</taxon>
    </lineage>
</organism>
<keyword evidence="7" id="KW-0067">ATP-binding</keyword>
<dbReference type="PRINTS" id="PR00344">
    <property type="entry name" value="BCTRLSENSOR"/>
</dbReference>
<keyword evidence="4" id="KW-0808">Transferase</keyword>
<evidence type="ECO:0000256" key="6">
    <source>
        <dbReference type="ARBA" id="ARBA00022777"/>
    </source>
</evidence>
<dbReference type="GO" id="GO:0000156">
    <property type="term" value="F:phosphorelay response regulator activity"/>
    <property type="evidence" value="ECO:0007669"/>
    <property type="project" value="TreeGrafter"/>
</dbReference>
<dbReference type="PANTHER" id="PTHR42878:SF7">
    <property type="entry name" value="SENSOR HISTIDINE KINASE GLRK"/>
    <property type="match status" value="1"/>
</dbReference>
<comment type="caution">
    <text evidence="11">The sequence shown here is derived from an EMBL/GenBank/DDBJ whole genome shotgun (WGS) entry which is preliminary data.</text>
</comment>
<dbReference type="GO" id="GO:0000155">
    <property type="term" value="F:phosphorelay sensor kinase activity"/>
    <property type="evidence" value="ECO:0007669"/>
    <property type="project" value="InterPro"/>
</dbReference>
<dbReference type="OrthoDB" id="9764438at2"/>
<keyword evidence="5" id="KW-0547">Nucleotide-binding</keyword>
<dbReference type="Gene3D" id="1.10.287.130">
    <property type="match status" value="1"/>
</dbReference>
<keyword evidence="8" id="KW-0902">Two-component regulatory system</keyword>
<name>A0A327NH83_9BACT</name>
<dbReference type="InterPro" id="IPR050351">
    <property type="entry name" value="BphY/WalK/GraS-like"/>
</dbReference>
<evidence type="ECO:0000256" key="4">
    <source>
        <dbReference type="ARBA" id="ARBA00022679"/>
    </source>
</evidence>
<evidence type="ECO:0000256" key="2">
    <source>
        <dbReference type="ARBA" id="ARBA00012438"/>
    </source>
</evidence>
<dbReference type="Pfam" id="PF00512">
    <property type="entry name" value="HisKA"/>
    <property type="match status" value="1"/>
</dbReference>
<dbReference type="CDD" id="cd00075">
    <property type="entry name" value="HATPase"/>
    <property type="match status" value="1"/>
</dbReference>
<dbReference type="GO" id="GO:0005524">
    <property type="term" value="F:ATP binding"/>
    <property type="evidence" value="ECO:0007669"/>
    <property type="project" value="UniProtKB-KW"/>
</dbReference>
<dbReference type="Pfam" id="PF02518">
    <property type="entry name" value="HATPase_c"/>
    <property type="match status" value="1"/>
</dbReference>
<feature type="coiled-coil region" evidence="9">
    <location>
        <begin position="152"/>
        <end position="182"/>
    </location>
</feature>
<keyword evidence="9" id="KW-0175">Coiled coil</keyword>
<dbReference type="EMBL" id="QLII01000001">
    <property type="protein sequence ID" value="RAI74741.1"/>
    <property type="molecule type" value="Genomic_DNA"/>
</dbReference>
<dbReference type="Proteomes" id="UP000249016">
    <property type="component" value="Unassembled WGS sequence"/>
</dbReference>
<proteinExistence type="predicted"/>
<evidence type="ECO:0000256" key="5">
    <source>
        <dbReference type="ARBA" id="ARBA00022741"/>
    </source>
</evidence>
<dbReference type="PROSITE" id="PS50109">
    <property type="entry name" value="HIS_KIN"/>
    <property type="match status" value="1"/>
</dbReference>
<dbReference type="InterPro" id="IPR003594">
    <property type="entry name" value="HATPase_dom"/>
</dbReference>
<feature type="domain" description="Histidine kinase" evidence="10">
    <location>
        <begin position="182"/>
        <end position="429"/>
    </location>
</feature>
<dbReference type="InterPro" id="IPR036890">
    <property type="entry name" value="HATPase_C_sf"/>
</dbReference>
<dbReference type="RefSeq" id="WP_111342314.1">
    <property type="nucleotide sequence ID" value="NZ_QLII01000001.1"/>
</dbReference>
<evidence type="ECO:0000313" key="12">
    <source>
        <dbReference type="Proteomes" id="UP000249016"/>
    </source>
</evidence>
<evidence type="ECO:0000256" key="3">
    <source>
        <dbReference type="ARBA" id="ARBA00022553"/>
    </source>
</evidence>
<reference evidence="11 12" key="1">
    <citation type="submission" date="2018-06" db="EMBL/GenBank/DDBJ databases">
        <title>Spirosoma sp. HMF3257 Genome sequencing and assembly.</title>
        <authorList>
            <person name="Kang H."/>
            <person name="Cha I."/>
            <person name="Kim H."/>
            <person name="Kang J."/>
            <person name="Joh K."/>
        </authorList>
    </citation>
    <scope>NUCLEOTIDE SEQUENCE [LARGE SCALE GENOMIC DNA]</scope>
    <source>
        <strain evidence="11 12">HMF3257</strain>
    </source>
</reference>
<comment type="catalytic activity">
    <reaction evidence="1">
        <text>ATP + protein L-histidine = ADP + protein N-phospho-L-histidine.</text>
        <dbReference type="EC" id="2.7.13.3"/>
    </reaction>
</comment>
<dbReference type="SUPFAM" id="SSF47384">
    <property type="entry name" value="Homodimeric domain of signal transducing histidine kinase"/>
    <property type="match status" value="1"/>
</dbReference>
<dbReference type="EC" id="2.7.13.3" evidence="2"/>
<dbReference type="SMART" id="SM00387">
    <property type="entry name" value="HATPase_c"/>
    <property type="match status" value="1"/>
</dbReference>
<dbReference type="SMART" id="SM00388">
    <property type="entry name" value="HisKA"/>
    <property type="match status" value="1"/>
</dbReference>
<dbReference type="GO" id="GO:0007234">
    <property type="term" value="P:osmosensory signaling via phosphorelay pathway"/>
    <property type="evidence" value="ECO:0007669"/>
    <property type="project" value="TreeGrafter"/>
</dbReference>
<keyword evidence="6 11" id="KW-0418">Kinase</keyword>
<protein>
    <recommendedName>
        <fullName evidence="2">histidine kinase</fullName>
        <ecNumber evidence="2">2.7.13.3</ecNumber>
    </recommendedName>
</protein>